<accession>A0A0G0MAD5</accession>
<organism evidence="1 2">
    <name type="scientific">Candidatus Woesebacteria bacterium GW2011_GWB1_39_12</name>
    <dbReference type="NCBI Taxonomy" id="1618574"/>
    <lineage>
        <taxon>Bacteria</taxon>
        <taxon>Candidatus Woeseibacteriota</taxon>
    </lineage>
</organism>
<dbReference type="Proteomes" id="UP000033881">
    <property type="component" value="Unassembled WGS sequence"/>
</dbReference>
<evidence type="ECO:0000313" key="1">
    <source>
        <dbReference type="EMBL" id="KKR00128.1"/>
    </source>
</evidence>
<reference evidence="1 2" key="1">
    <citation type="journal article" date="2015" name="Nature">
        <title>rRNA introns, odd ribosomes, and small enigmatic genomes across a large radiation of phyla.</title>
        <authorList>
            <person name="Brown C.T."/>
            <person name="Hug L.A."/>
            <person name="Thomas B.C."/>
            <person name="Sharon I."/>
            <person name="Castelle C.J."/>
            <person name="Singh A."/>
            <person name="Wilkins M.J."/>
            <person name="Williams K.H."/>
            <person name="Banfield J.F."/>
        </authorList>
    </citation>
    <scope>NUCLEOTIDE SEQUENCE [LARGE SCALE GENOMIC DNA]</scope>
</reference>
<protein>
    <submittedName>
        <fullName evidence="1">Uncharacterized protein</fullName>
    </submittedName>
</protein>
<proteinExistence type="predicted"/>
<dbReference type="STRING" id="1618574.UT24_C0016G0017"/>
<gene>
    <name evidence="1" type="ORF">UT24_C0016G0017</name>
</gene>
<evidence type="ECO:0000313" key="2">
    <source>
        <dbReference type="Proteomes" id="UP000033881"/>
    </source>
</evidence>
<dbReference type="EMBL" id="LBWB01000016">
    <property type="protein sequence ID" value="KKR00128.1"/>
    <property type="molecule type" value="Genomic_DNA"/>
</dbReference>
<dbReference type="AlphaFoldDB" id="A0A0G0MAD5"/>
<name>A0A0G0MAD5_9BACT</name>
<sequence length="82" mass="9515">MFLFILSLLGSFLGSFVGSFLFLYYVNPPSGKSEIPKLEKKLVKDGIKPKGTILKSEEPDMERKRKLQEFERKVYSRKETIL</sequence>
<comment type="caution">
    <text evidence="1">The sequence shown here is derived from an EMBL/GenBank/DDBJ whole genome shotgun (WGS) entry which is preliminary data.</text>
</comment>